<dbReference type="RefSeq" id="WP_379904702.1">
    <property type="nucleotide sequence ID" value="NZ_JBHRTR010000035.1"/>
</dbReference>
<evidence type="ECO:0000256" key="1">
    <source>
        <dbReference type="ARBA" id="ARBA00010062"/>
    </source>
</evidence>
<evidence type="ECO:0000256" key="5">
    <source>
        <dbReference type="SAM" id="SignalP"/>
    </source>
</evidence>
<dbReference type="SUPFAM" id="SSF53822">
    <property type="entry name" value="Periplasmic binding protein-like I"/>
    <property type="match status" value="1"/>
</dbReference>
<dbReference type="PANTHER" id="PTHR30483:SF6">
    <property type="entry name" value="PERIPLASMIC BINDING PROTEIN OF ABC TRANSPORTER FOR NATURAL AMINO ACIDS"/>
    <property type="match status" value="1"/>
</dbReference>
<comment type="similarity">
    <text evidence="1">Belongs to the leucine-binding protein family.</text>
</comment>
<dbReference type="PANTHER" id="PTHR30483">
    <property type="entry name" value="LEUCINE-SPECIFIC-BINDING PROTEIN"/>
    <property type="match status" value="1"/>
</dbReference>
<dbReference type="InterPro" id="IPR051010">
    <property type="entry name" value="BCAA_transport"/>
</dbReference>
<dbReference type="InterPro" id="IPR028082">
    <property type="entry name" value="Peripla_BP_I"/>
</dbReference>
<feature type="chain" id="PRO_5046752037" evidence="5">
    <location>
        <begin position="24"/>
        <end position="215"/>
    </location>
</feature>
<evidence type="ECO:0000256" key="2">
    <source>
        <dbReference type="ARBA" id="ARBA00022729"/>
    </source>
</evidence>
<accession>A0ABV7L6A6</accession>
<keyword evidence="3" id="KW-0813">Transport</keyword>
<dbReference type="Proteomes" id="UP001595528">
    <property type="component" value="Unassembled WGS sequence"/>
</dbReference>
<evidence type="ECO:0000256" key="4">
    <source>
        <dbReference type="SAM" id="MobiDB-lite"/>
    </source>
</evidence>
<evidence type="ECO:0000313" key="7">
    <source>
        <dbReference type="EMBL" id="MFC3229974.1"/>
    </source>
</evidence>
<evidence type="ECO:0000313" key="8">
    <source>
        <dbReference type="Proteomes" id="UP001595528"/>
    </source>
</evidence>
<dbReference type="PROSITE" id="PS51257">
    <property type="entry name" value="PROKAR_LIPOPROTEIN"/>
    <property type="match status" value="1"/>
</dbReference>
<organism evidence="7 8">
    <name type="scientific">Marinibaculum pumilum</name>
    <dbReference type="NCBI Taxonomy" id="1766165"/>
    <lineage>
        <taxon>Bacteria</taxon>
        <taxon>Pseudomonadati</taxon>
        <taxon>Pseudomonadota</taxon>
        <taxon>Alphaproteobacteria</taxon>
        <taxon>Rhodospirillales</taxon>
        <taxon>Rhodospirillaceae</taxon>
        <taxon>Marinibaculum</taxon>
    </lineage>
</organism>
<keyword evidence="2 5" id="KW-0732">Signal</keyword>
<dbReference type="EMBL" id="JBHRTR010000035">
    <property type="protein sequence ID" value="MFC3229974.1"/>
    <property type="molecule type" value="Genomic_DNA"/>
</dbReference>
<evidence type="ECO:0000256" key="3">
    <source>
        <dbReference type="ARBA" id="ARBA00022970"/>
    </source>
</evidence>
<dbReference type="InterPro" id="IPR028081">
    <property type="entry name" value="Leu-bd"/>
</dbReference>
<name>A0ABV7L6A6_9PROT</name>
<sequence>MRIRRAGPLILLAALGLTAAACANQQGSAGQGATASVPKNTLPASSRQTDAGGTVLQPPADDQIRVGFLAPLSGPQQAVGQALLNAAQMAVFDQPRAKLVLLPRDTKGRPDGAAAAASEAAVEGAVLLVGPLFAESTRAATPVAKSRGLGVISFSSNRQVAGDGVYILGFTPGEQAERIVSYAVGSGLTRLAILAPDNAYGTTVVQGAQRAAGRQ</sequence>
<proteinExistence type="inferred from homology"/>
<gene>
    <name evidence="7" type="ORF">ACFOGJ_22175</name>
</gene>
<keyword evidence="3" id="KW-0029">Amino-acid transport</keyword>
<comment type="caution">
    <text evidence="7">The sequence shown here is derived from an EMBL/GenBank/DDBJ whole genome shotgun (WGS) entry which is preliminary data.</text>
</comment>
<feature type="non-terminal residue" evidence="7">
    <location>
        <position position="215"/>
    </location>
</feature>
<dbReference type="Gene3D" id="3.40.50.2300">
    <property type="match status" value="1"/>
</dbReference>
<protein>
    <submittedName>
        <fullName evidence="7">ABC transporter substrate-binding protein</fullName>
    </submittedName>
</protein>
<feature type="compositionally biased region" description="Polar residues" evidence="4">
    <location>
        <begin position="29"/>
        <end position="51"/>
    </location>
</feature>
<feature type="region of interest" description="Disordered" evidence="4">
    <location>
        <begin position="29"/>
        <end position="57"/>
    </location>
</feature>
<feature type="domain" description="Leucine-binding protein" evidence="6">
    <location>
        <begin position="63"/>
        <end position="213"/>
    </location>
</feature>
<dbReference type="Pfam" id="PF13458">
    <property type="entry name" value="Peripla_BP_6"/>
    <property type="match status" value="1"/>
</dbReference>
<evidence type="ECO:0000259" key="6">
    <source>
        <dbReference type="Pfam" id="PF13458"/>
    </source>
</evidence>
<reference evidence="8" key="1">
    <citation type="journal article" date="2019" name="Int. J. Syst. Evol. Microbiol.">
        <title>The Global Catalogue of Microorganisms (GCM) 10K type strain sequencing project: providing services to taxonomists for standard genome sequencing and annotation.</title>
        <authorList>
            <consortium name="The Broad Institute Genomics Platform"/>
            <consortium name="The Broad Institute Genome Sequencing Center for Infectious Disease"/>
            <person name="Wu L."/>
            <person name="Ma J."/>
        </authorList>
    </citation>
    <scope>NUCLEOTIDE SEQUENCE [LARGE SCALE GENOMIC DNA]</scope>
    <source>
        <strain evidence="8">KCTC 42964</strain>
    </source>
</reference>
<feature type="signal peptide" evidence="5">
    <location>
        <begin position="1"/>
        <end position="23"/>
    </location>
</feature>
<keyword evidence="8" id="KW-1185">Reference proteome</keyword>